<keyword evidence="2" id="KW-1185">Reference proteome</keyword>
<gene>
    <name evidence="1" type="ORF">NCS57_00349400</name>
</gene>
<dbReference type="Proteomes" id="UP001065298">
    <property type="component" value="Chromosome 3"/>
</dbReference>
<name>A0ACC0R3R4_9HYPO</name>
<evidence type="ECO:0000313" key="1">
    <source>
        <dbReference type="EMBL" id="KAI8674514.1"/>
    </source>
</evidence>
<sequence length="428" mass="48212">MQTVLRHRTRINFQDLPQTIKDAVVVTENLGLGYLWVDALCIIQDDESDKACEIDLMGHVYENAQVTIAASRAERVQEGFLQDLIPYGCNKQDWVFKMHYRDLAGQVSPVIIAPKLFRPPVDHLSKRAWAFQERLLSRRILEYSAACVHWTCQSHNDCDRRGGKCSVQELKSNTQASRGLLYLNEAVTVERWHKLVDEFSRRSLTLSGDRLPAIGGIAERFGIQSDDQYLAGIWQSHLPWGLLWMINKWVRGSAQPQASAYVAPSWSWASTMRPINGRVFGDSGVSQVDIVRVNVRTAAEGARYGKVVYGSLTLRGFVTPVDWKLPQETERYVDGTISSIPSISIHRDGAETSLLAGGMTTVRDYLLVLVASSDIKKVTGLILRQHSDQTYFRTGVFQVPYCPADQEKYPNLAHSLLNSSREEEVTIV</sequence>
<reference evidence="1" key="1">
    <citation type="submission" date="2022-06" db="EMBL/GenBank/DDBJ databases">
        <title>Fusarium solani species complex genomes reveal bases of compartmentalisation and animal pathogenesis.</title>
        <authorList>
            <person name="Tsai I.J."/>
        </authorList>
    </citation>
    <scope>NUCLEOTIDE SEQUENCE</scope>
    <source>
        <strain evidence="1">Fu6.1</strain>
    </source>
</reference>
<protein>
    <submittedName>
        <fullName evidence="1">HET domain-containing protein</fullName>
    </submittedName>
</protein>
<proteinExistence type="predicted"/>
<dbReference type="EMBL" id="CM046505">
    <property type="protein sequence ID" value="KAI8674514.1"/>
    <property type="molecule type" value="Genomic_DNA"/>
</dbReference>
<accession>A0ACC0R3R4</accession>
<organism evidence="1 2">
    <name type="scientific">Fusarium keratoplasticum</name>
    <dbReference type="NCBI Taxonomy" id="1328300"/>
    <lineage>
        <taxon>Eukaryota</taxon>
        <taxon>Fungi</taxon>
        <taxon>Dikarya</taxon>
        <taxon>Ascomycota</taxon>
        <taxon>Pezizomycotina</taxon>
        <taxon>Sordariomycetes</taxon>
        <taxon>Hypocreomycetidae</taxon>
        <taxon>Hypocreales</taxon>
        <taxon>Nectriaceae</taxon>
        <taxon>Fusarium</taxon>
        <taxon>Fusarium solani species complex</taxon>
    </lineage>
</organism>
<comment type="caution">
    <text evidence="1">The sequence shown here is derived from an EMBL/GenBank/DDBJ whole genome shotgun (WGS) entry which is preliminary data.</text>
</comment>
<evidence type="ECO:0000313" key="2">
    <source>
        <dbReference type="Proteomes" id="UP001065298"/>
    </source>
</evidence>